<keyword evidence="4" id="KW-1185">Reference proteome</keyword>
<evidence type="ECO:0000256" key="1">
    <source>
        <dbReference type="PROSITE-ProRule" id="PRU00169"/>
    </source>
</evidence>
<evidence type="ECO:0000313" key="3">
    <source>
        <dbReference type="EMBL" id="ROP42608.1"/>
    </source>
</evidence>
<dbReference type="GO" id="GO:0000160">
    <property type="term" value="P:phosphorelay signal transduction system"/>
    <property type="evidence" value="ECO:0007669"/>
    <property type="project" value="InterPro"/>
</dbReference>
<dbReference type="Gene3D" id="3.40.50.2300">
    <property type="match status" value="1"/>
</dbReference>
<gene>
    <name evidence="3" type="ORF">EDD40_8115</name>
</gene>
<dbReference type="Proteomes" id="UP000268727">
    <property type="component" value="Unassembled WGS sequence"/>
</dbReference>
<feature type="domain" description="Response regulatory" evidence="2">
    <location>
        <begin position="1"/>
        <end position="65"/>
    </location>
</feature>
<sequence length="65" mass="6990">MIKALIAEDMHLIRHALVALTDLPGVDGLTAAGRLPERLPECRVLVLTGHGKPGTLLRARDAGWL</sequence>
<evidence type="ECO:0000259" key="2">
    <source>
        <dbReference type="PROSITE" id="PS50110"/>
    </source>
</evidence>
<dbReference type="SUPFAM" id="SSF52172">
    <property type="entry name" value="CheY-like"/>
    <property type="match status" value="1"/>
</dbReference>
<dbReference type="AlphaFoldDB" id="A0A3N1HJ92"/>
<reference evidence="3 4" key="1">
    <citation type="submission" date="2018-11" db="EMBL/GenBank/DDBJ databases">
        <title>Sequencing the genomes of 1000 actinobacteria strains.</title>
        <authorList>
            <person name="Klenk H.-P."/>
        </authorList>
    </citation>
    <scope>NUCLEOTIDE SEQUENCE [LARGE SCALE GENOMIC DNA]</scope>
    <source>
        <strain evidence="3 4">DSM 44231</strain>
    </source>
</reference>
<proteinExistence type="predicted"/>
<comment type="caution">
    <text evidence="1">Lacks conserved residue(s) required for the propagation of feature annotation.</text>
</comment>
<dbReference type="InterPro" id="IPR011006">
    <property type="entry name" value="CheY-like_superfamily"/>
</dbReference>
<dbReference type="EMBL" id="RJKM01000001">
    <property type="protein sequence ID" value="ROP42608.1"/>
    <property type="molecule type" value="Genomic_DNA"/>
</dbReference>
<evidence type="ECO:0000313" key="4">
    <source>
        <dbReference type="Proteomes" id="UP000268727"/>
    </source>
</evidence>
<organism evidence="3 4">
    <name type="scientific">Saccharothrix texasensis</name>
    <dbReference type="NCBI Taxonomy" id="103734"/>
    <lineage>
        <taxon>Bacteria</taxon>
        <taxon>Bacillati</taxon>
        <taxon>Actinomycetota</taxon>
        <taxon>Actinomycetes</taxon>
        <taxon>Pseudonocardiales</taxon>
        <taxon>Pseudonocardiaceae</taxon>
        <taxon>Saccharothrix</taxon>
    </lineage>
</organism>
<accession>A0A3N1HJ92</accession>
<protein>
    <recommendedName>
        <fullName evidence="2">Response regulatory domain-containing protein</fullName>
    </recommendedName>
</protein>
<dbReference type="PROSITE" id="PS50110">
    <property type="entry name" value="RESPONSE_REGULATORY"/>
    <property type="match status" value="1"/>
</dbReference>
<dbReference type="InterPro" id="IPR001789">
    <property type="entry name" value="Sig_transdc_resp-reg_receiver"/>
</dbReference>
<comment type="caution">
    <text evidence="3">The sequence shown here is derived from an EMBL/GenBank/DDBJ whole genome shotgun (WGS) entry which is preliminary data.</text>
</comment>
<name>A0A3N1HJ92_9PSEU</name>